<keyword evidence="2" id="KW-1185">Reference proteome</keyword>
<gene>
    <name evidence="1" type="ORF">SAMN05421505_102237</name>
</gene>
<sequence length="97" mass="10642">MFGLNRSTLVRGRALAFVRTVSVLRDWRRLVESGDAAQAGEVALALAEQPFTDVLSAMRRYRDLPNASVIMRGAEVVEALADPRLGSGSRTRVTGRR</sequence>
<dbReference type="EMBL" id="FNCN01000002">
    <property type="protein sequence ID" value="SDG20230.1"/>
    <property type="molecule type" value="Genomic_DNA"/>
</dbReference>
<dbReference type="Proteomes" id="UP000198923">
    <property type="component" value="Unassembled WGS sequence"/>
</dbReference>
<dbReference type="STRING" id="504805.SAMN05421505_102237"/>
<name>A0A1G7SDE8_9ACTN</name>
<accession>A0A1G7SDE8</accession>
<proteinExistence type="predicted"/>
<evidence type="ECO:0000313" key="1">
    <source>
        <dbReference type="EMBL" id="SDG20230.1"/>
    </source>
</evidence>
<evidence type="ECO:0000313" key="2">
    <source>
        <dbReference type="Proteomes" id="UP000198923"/>
    </source>
</evidence>
<reference evidence="1 2" key="1">
    <citation type="submission" date="2016-10" db="EMBL/GenBank/DDBJ databases">
        <authorList>
            <person name="de Groot N.N."/>
        </authorList>
    </citation>
    <scope>NUCLEOTIDE SEQUENCE [LARGE SCALE GENOMIC DNA]</scope>
    <source>
        <strain evidence="1 2">CPCC 201354</strain>
    </source>
</reference>
<protein>
    <submittedName>
        <fullName evidence="1">Uncharacterized protein</fullName>
    </submittedName>
</protein>
<organism evidence="1 2">
    <name type="scientific">Sinosporangium album</name>
    <dbReference type="NCBI Taxonomy" id="504805"/>
    <lineage>
        <taxon>Bacteria</taxon>
        <taxon>Bacillati</taxon>
        <taxon>Actinomycetota</taxon>
        <taxon>Actinomycetes</taxon>
        <taxon>Streptosporangiales</taxon>
        <taxon>Streptosporangiaceae</taxon>
        <taxon>Sinosporangium</taxon>
    </lineage>
</organism>
<dbReference type="AlphaFoldDB" id="A0A1G7SDE8"/>